<gene>
    <name evidence="2" type="ORF">ABS765_12890</name>
</gene>
<evidence type="ECO:0008006" key="4">
    <source>
        <dbReference type="Google" id="ProtNLM"/>
    </source>
</evidence>
<evidence type="ECO:0000313" key="3">
    <source>
        <dbReference type="Proteomes" id="UP001629058"/>
    </source>
</evidence>
<name>A0ABW8Y435_9FLAO</name>
<accession>A0ABW8Y435</accession>
<comment type="caution">
    <text evidence="2">The sequence shown here is derived from an EMBL/GenBank/DDBJ whole genome shotgun (WGS) entry which is preliminary data.</text>
</comment>
<sequence length="177" mass="21326">MENSLKVLINFNEKITRRQLEKYYFYSWKKKLPSLLKNFFFIVLFLIIIDSIFTGDRSRIDFLKFLGIFLVAFVIIYLAIFYFNKANYISKVNQHIDDIKKLSPITELHLDDTSFYIKSEQFDIRSIWNKVFYEISKETIYITIEIGSPFTFMVDKDETDHYQEILDFLKSKSKLKK</sequence>
<organism evidence="2 3">
    <name type="scientific">Chryseobacterium terrae</name>
    <dbReference type="NCBI Taxonomy" id="3163299"/>
    <lineage>
        <taxon>Bacteria</taxon>
        <taxon>Pseudomonadati</taxon>
        <taxon>Bacteroidota</taxon>
        <taxon>Flavobacteriia</taxon>
        <taxon>Flavobacteriales</taxon>
        <taxon>Weeksellaceae</taxon>
        <taxon>Chryseobacterium group</taxon>
        <taxon>Chryseobacterium</taxon>
    </lineage>
</organism>
<dbReference type="EMBL" id="JBELPY010000008">
    <property type="protein sequence ID" value="MFL9834926.1"/>
    <property type="molecule type" value="Genomic_DNA"/>
</dbReference>
<keyword evidence="1" id="KW-0472">Membrane</keyword>
<reference evidence="2 3" key="1">
    <citation type="submission" date="2024-06" db="EMBL/GenBank/DDBJ databases">
        <authorList>
            <person name="Kaempfer P."/>
            <person name="Viver T."/>
        </authorList>
    </citation>
    <scope>NUCLEOTIDE SEQUENCE [LARGE SCALE GENOMIC DNA]</scope>
    <source>
        <strain evidence="2 3">ST-37</strain>
    </source>
</reference>
<feature type="transmembrane region" description="Helical" evidence="1">
    <location>
        <begin position="65"/>
        <end position="83"/>
    </location>
</feature>
<feature type="transmembrane region" description="Helical" evidence="1">
    <location>
        <begin position="35"/>
        <end position="53"/>
    </location>
</feature>
<evidence type="ECO:0000313" key="2">
    <source>
        <dbReference type="EMBL" id="MFL9834926.1"/>
    </source>
</evidence>
<dbReference type="RefSeq" id="WP_408091178.1">
    <property type="nucleotide sequence ID" value="NZ_JBELPY010000008.1"/>
</dbReference>
<evidence type="ECO:0000256" key="1">
    <source>
        <dbReference type="SAM" id="Phobius"/>
    </source>
</evidence>
<proteinExistence type="predicted"/>
<keyword evidence="3" id="KW-1185">Reference proteome</keyword>
<protein>
    <recommendedName>
        <fullName evidence="4">YcxB-like protein</fullName>
    </recommendedName>
</protein>
<keyword evidence="1" id="KW-0812">Transmembrane</keyword>
<dbReference type="Proteomes" id="UP001629058">
    <property type="component" value="Unassembled WGS sequence"/>
</dbReference>
<keyword evidence="1" id="KW-1133">Transmembrane helix</keyword>